<dbReference type="RefSeq" id="WP_219618031.1">
    <property type="nucleotide sequence ID" value="NZ_OCTN01000008.1"/>
</dbReference>
<reference evidence="2" key="1">
    <citation type="submission" date="2017-09" db="EMBL/GenBank/DDBJ databases">
        <authorList>
            <person name="Varghese N."/>
            <person name="Submissions S."/>
        </authorList>
    </citation>
    <scope>NUCLEOTIDE SEQUENCE [LARGE SCALE GENOMIC DNA]</scope>
    <source>
        <strain evidence="2">C7</strain>
    </source>
</reference>
<evidence type="ECO:0000313" key="2">
    <source>
        <dbReference type="Proteomes" id="UP000220034"/>
    </source>
</evidence>
<proteinExistence type="predicted"/>
<keyword evidence="2" id="KW-1185">Reference proteome</keyword>
<protein>
    <submittedName>
        <fullName evidence="1">Uncharacterized protein</fullName>
    </submittedName>
</protein>
<dbReference type="Proteomes" id="UP000220034">
    <property type="component" value="Unassembled WGS sequence"/>
</dbReference>
<dbReference type="AlphaFoldDB" id="A0A2C9CVL0"/>
<gene>
    <name evidence="1" type="ORF">SAMN06273572_108114</name>
</gene>
<evidence type="ECO:0000313" key="1">
    <source>
        <dbReference type="EMBL" id="SOH95240.1"/>
    </source>
</evidence>
<accession>A0A2C9CVL0</accession>
<dbReference type="EMBL" id="OCTN01000008">
    <property type="protein sequence ID" value="SOH95240.1"/>
    <property type="molecule type" value="Genomic_DNA"/>
</dbReference>
<name>A0A2C9CVL0_9RHOB</name>
<organism evidence="1 2">
    <name type="scientific">Pontivivens marinum</name>
    <dbReference type="NCBI Taxonomy" id="1690039"/>
    <lineage>
        <taxon>Bacteria</taxon>
        <taxon>Pseudomonadati</taxon>
        <taxon>Pseudomonadota</taxon>
        <taxon>Alphaproteobacteria</taxon>
        <taxon>Rhodobacterales</taxon>
        <taxon>Paracoccaceae</taxon>
        <taxon>Pontivivens</taxon>
    </lineage>
</organism>
<sequence>MAKSHALRLYSEGIDLDIIRRWLFSRTTRQERDEILAALPHRVACAA</sequence>